<name>A0ABN9GBW9_9NEOB</name>
<proteinExistence type="predicted"/>
<accession>A0ABN9GBW9</accession>
<keyword evidence="2" id="KW-1185">Reference proteome</keyword>
<sequence length="53" mass="5878">MSLIVYFCVGHSDHMVQTGPITAHLYHVISCGESQLITIVHTGRSHSEKNDNL</sequence>
<gene>
    <name evidence="1" type="ORF">SPARVUS_LOCUS13546285</name>
</gene>
<dbReference type="Proteomes" id="UP001162483">
    <property type="component" value="Unassembled WGS sequence"/>
</dbReference>
<protein>
    <submittedName>
        <fullName evidence="1">Uncharacterized protein</fullName>
    </submittedName>
</protein>
<dbReference type="EMBL" id="CATNWA010018069">
    <property type="protein sequence ID" value="CAI9605071.1"/>
    <property type="molecule type" value="Genomic_DNA"/>
</dbReference>
<feature type="non-terminal residue" evidence="1">
    <location>
        <position position="53"/>
    </location>
</feature>
<comment type="caution">
    <text evidence="1">The sequence shown here is derived from an EMBL/GenBank/DDBJ whole genome shotgun (WGS) entry which is preliminary data.</text>
</comment>
<evidence type="ECO:0000313" key="1">
    <source>
        <dbReference type="EMBL" id="CAI9605071.1"/>
    </source>
</evidence>
<reference evidence="1" key="1">
    <citation type="submission" date="2023-05" db="EMBL/GenBank/DDBJ databases">
        <authorList>
            <person name="Stuckert A."/>
        </authorList>
    </citation>
    <scope>NUCLEOTIDE SEQUENCE</scope>
</reference>
<organism evidence="1 2">
    <name type="scientific">Staurois parvus</name>
    <dbReference type="NCBI Taxonomy" id="386267"/>
    <lineage>
        <taxon>Eukaryota</taxon>
        <taxon>Metazoa</taxon>
        <taxon>Chordata</taxon>
        <taxon>Craniata</taxon>
        <taxon>Vertebrata</taxon>
        <taxon>Euteleostomi</taxon>
        <taxon>Amphibia</taxon>
        <taxon>Batrachia</taxon>
        <taxon>Anura</taxon>
        <taxon>Neobatrachia</taxon>
        <taxon>Ranoidea</taxon>
        <taxon>Ranidae</taxon>
        <taxon>Staurois</taxon>
    </lineage>
</organism>
<evidence type="ECO:0000313" key="2">
    <source>
        <dbReference type="Proteomes" id="UP001162483"/>
    </source>
</evidence>